<reference evidence="1 2" key="1">
    <citation type="submission" date="2015-11" db="EMBL/GenBank/DDBJ databases">
        <title>Exploring the genomic traits of fungus-feeding bacterial genus Collimonas.</title>
        <authorList>
            <person name="Song C."/>
            <person name="Schmidt R."/>
            <person name="de Jager V."/>
            <person name="Krzyzanowska D."/>
            <person name="Jongedijk E."/>
            <person name="Cankar K."/>
            <person name="Beekwilder J."/>
            <person name="van Veen A."/>
            <person name="de Boer W."/>
            <person name="van Veen J.A."/>
            <person name="Garbeva P."/>
        </authorList>
    </citation>
    <scope>NUCLEOTIDE SEQUENCE [LARGE SCALE GENOMIC DNA]</scope>
    <source>
        <strain evidence="1 2">Ter91</strain>
    </source>
</reference>
<organism evidence="1 2">
    <name type="scientific">Collimonas pratensis</name>
    <dbReference type="NCBI Taxonomy" id="279113"/>
    <lineage>
        <taxon>Bacteria</taxon>
        <taxon>Pseudomonadati</taxon>
        <taxon>Pseudomonadota</taxon>
        <taxon>Betaproteobacteria</taxon>
        <taxon>Burkholderiales</taxon>
        <taxon>Oxalobacteraceae</taxon>
        <taxon>Collimonas</taxon>
    </lineage>
</organism>
<evidence type="ECO:0000313" key="2">
    <source>
        <dbReference type="Proteomes" id="UP000074561"/>
    </source>
</evidence>
<accession>A0A127Q5I3</accession>
<proteinExistence type="predicted"/>
<dbReference type="AlphaFoldDB" id="A0A127Q5I3"/>
<dbReference type="PATRIC" id="fig|279113.9.peg.2853"/>
<evidence type="ECO:0000313" key="1">
    <source>
        <dbReference type="EMBL" id="AMP05236.1"/>
    </source>
</evidence>
<gene>
    <name evidence="1" type="ORF">CPter91_2890</name>
</gene>
<sequence length="46" mass="5248">MCHQVPCFPIQKHHGGRFWISLACKKITLEEKISMAMVSKGFTLTN</sequence>
<dbReference type="EMBL" id="CP013234">
    <property type="protein sequence ID" value="AMP05236.1"/>
    <property type="molecule type" value="Genomic_DNA"/>
</dbReference>
<name>A0A127Q5I3_9BURK</name>
<dbReference type="Proteomes" id="UP000074561">
    <property type="component" value="Chromosome"/>
</dbReference>
<dbReference type="STRING" id="279113.CPter91_2890"/>
<protein>
    <submittedName>
        <fullName evidence="1">Uncharacterized protein</fullName>
    </submittedName>
</protein>
<dbReference type="KEGG" id="cpra:CPter91_2890"/>